<reference evidence="1 2" key="1">
    <citation type="journal article" date="2014" name="Int. J. Syst. Evol. Microbiol.">
        <title>Complete genome sequence of Corynebacterium casei LMG S-19264T (=DSM 44701T), isolated from a smear-ripened cheese.</title>
        <authorList>
            <consortium name="US DOE Joint Genome Institute (JGI-PGF)"/>
            <person name="Walter F."/>
            <person name="Albersmeier A."/>
            <person name="Kalinowski J."/>
            <person name="Ruckert C."/>
        </authorList>
    </citation>
    <scope>NUCLEOTIDE SEQUENCE [LARGE SCALE GENOMIC DNA]</scope>
    <source>
        <strain evidence="1 2">CGMCC 1.7286</strain>
    </source>
</reference>
<dbReference type="EMBL" id="BMLT01000008">
    <property type="protein sequence ID" value="GGO85217.1"/>
    <property type="molecule type" value="Genomic_DNA"/>
</dbReference>
<dbReference type="AlphaFoldDB" id="A0A917ZK03"/>
<proteinExistence type="predicted"/>
<protein>
    <submittedName>
        <fullName evidence="1">Uncharacterized protein</fullName>
    </submittedName>
</protein>
<organism evidence="1 2">
    <name type="scientific">Marinobacterium nitratireducens</name>
    <dbReference type="NCBI Taxonomy" id="518897"/>
    <lineage>
        <taxon>Bacteria</taxon>
        <taxon>Pseudomonadati</taxon>
        <taxon>Pseudomonadota</taxon>
        <taxon>Gammaproteobacteria</taxon>
        <taxon>Oceanospirillales</taxon>
        <taxon>Oceanospirillaceae</taxon>
        <taxon>Marinobacterium</taxon>
    </lineage>
</organism>
<comment type="caution">
    <text evidence="1">The sequence shown here is derived from an EMBL/GenBank/DDBJ whole genome shotgun (WGS) entry which is preliminary data.</text>
</comment>
<gene>
    <name evidence="1" type="ORF">GCM10011348_33260</name>
</gene>
<dbReference type="Proteomes" id="UP000599578">
    <property type="component" value="Unassembled WGS sequence"/>
</dbReference>
<name>A0A917ZK03_9GAMM</name>
<evidence type="ECO:0000313" key="1">
    <source>
        <dbReference type="EMBL" id="GGO85217.1"/>
    </source>
</evidence>
<sequence>MRPGGRGIELGVVLEDGPERVYMVPGRVQAEVLQRFGILVPDYLRRQLDFGVGA</sequence>
<evidence type="ECO:0000313" key="2">
    <source>
        <dbReference type="Proteomes" id="UP000599578"/>
    </source>
</evidence>
<accession>A0A917ZK03</accession>
<keyword evidence="2" id="KW-1185">Reference proteome</keyword>